<evidence type="ECO:0000313" key="11">
    <source>
        <dbReference type="Ensembl" id="ENSCSAVP00000020161.1"/>
    </source>
</evidence>
<name>Q85UH3_CIOSA</name>
<dbReference type="GeneTree" id="ENSGT00760000120412"/>
<reference evidence="12" key="2">
    <citation type="submission" date="2003-08" db="EMBL/GenBank/DDBJ databases">
        <authorList>
            <person name="Birren B."/>
            <person name="Nusbaum C."/>
            <person name="Abebe A."/>
            <person name="Abouelleil A."/>
            <person name="Adekoya E."/>
            <person name="Ait-zahra M."/>
            <person name="Allen N."/>
            <person name="Allen T."/>
            <person name="An P."/>
            <person name="Anderson M."/>
            <person name="Anderson S."/>
            <person name="Arachchi H."/>
            <person name="Armbruster J."/>
            <person name="Bachantsang P."/>
            <person name="Baldwin J."/>
            <person name="Barry A."/>
            <person name="Bayul T."/>
            <person name="Blitshsteyn B."/>
            <person name="Bloom T."/>
            <person name="Blye J."/>
            <person name="Boguslavskiy L."/>
            <person name="Borowsky M."/>
            <person name="Boukhgalter B."/>
            <person name="Brunache A."/>
            <person name="Butler J."/>
            <person name="Calixte N."/>
            <person name="Calvo S."/>
            <person name="Camarata J."/>
            <person name="Campo K."/>
            <person name="Chang J."/>
            <person name="Cheshatsang Y."/>
            <person name="Citroen M."/>
            <person name="Collymore A."/>
            <person name="Considine T."/>
            <person name="Cook A."/>
            <person name="Cooke P."/>
            <person name="Corum B."/>
            <person name="Cuomo C."/>
            <person name="David R."/>
            <person name="Dawoe T."/>
            <person name="Degray S."/>
            <person name="Dodge S."/>
            <person name="Dooley K."/>
            <person name="Dorje P."/>
            <person name="Dorjee K."/>
            <person name="Dorris L."/>
            <person name="Duffey N."/>
            <person name="Dupes A."/>
            <person name="Elkins T."/>
            <person name="Engels R."/>
            <person name="Erickson J."/>
            <person name="Farina A."/>
            <person name="Faro S."/>
            <person name="Ferreira P."/>
            <person name="Fischer H."/>
            <person name="Fitzgerald M."/>
            <person name="Foley K."/>
            <person name="Gage D."/>
            <person name="Galagan J."/>
            <person name="Gearin G."/>
            <person name="Gnerre S."/>
            <person name="Gnirke A."/>
            <person name="Goyette A."/>
            <person name="Graham J."/>
            <person name="Grandbois E."/>
            <person name="Gyaltsen K."/>
            <person name="Hafez N."/>
            <person name="Hagopian D."/>
            <person name="Hagos B."/>
            <person name="Hall J."/>
            <person name="Hatcher B."/>
            <person name="Heller A."/>
            <person name="Higgins H."/>
            <person name="Honan T."/>
            <person name="Horn A."/>
            <person name="Houde N."/>
            <person name="Hughes L."/>
            <person name="Hulme W."/>
            <person name="Husby E."/>
            <person name="Iliev I."/>
            <person name="Jaffe D."/>
            <person name="Jones C."/>
            <person name="Kamal M."/>
            <person name="Kamat A."/>
            <person name="Kamvysselis M."/>
            <person name="Karlsson E."/>
            <person name="Kells C."/>
            <person name="Kieu A."/>
            <person name="Kisner P."/>
            <person name="Kodira C."/>
            <person name="Kulbokas E."/>
            <person name="Labutti K."/>
            <person name="Lama D."/>
            <person name="Landers T."/>
            <person name="Leger J."/>
            <person name="Levine S."/>
            <person name="Lewis D."/>
            <person name="Lewis T."/>
            <person name="Lindblad-toh K."/>
            <person name="Liu X."/>
            <person name="Lokyitsang T."/>
            <person name="Lokyitsang Y."/>
            <person name="Lucien O."/>
            <person name="Lui A."/>
            <person name="Ma L.J."/>
            <person name="Mabbitt R."/>
            <person name="Macdonald J."/>
            <person name="Maclean C."/>
            <person name="Major J."/>
            <person name="Manning J."/>
            <person name="Marabella R."/>
            <person name="Maru K."/>
            <person name="Matthews C."/>
            <person name="Mauceli E."/>
            <person name="Mccarthy M."/>
            <person name="Mcdonough S."/>
            <person name="Mcghee T."/>
            <person name="Meldrim J."/>
            <person name="Meneus L."/>
            <person name="Mesirov J."/>
            <person name="Mihalev A."/>
            <person name="Mihova T."/>
            <person name="Mikkelsen T."/>
            <person name="Mlenga V."/>
            <person name="Moru K."/>
            <person name="Mozes J."/>
            <person name="Mulrain L."/>
            <person name="Munson G."/>
            <person name="Naylor J."/>
            <person name="Newes C."/>
            <person name="Nguyen C."/>
            <person name="Nguyen N."/>
            <person name="Nguyen T."/>
            <person name="Nicol R."/>
            <person name="Nielsen C."/>
            <person name="Nizzari M."/>
            <person name="Norbu C."/>
            <person name="Norbu N."/>
            <person name="O'donnell P."/>
            <person name="Okoawo O."/>
            <person name="O'leary S."/>
            <person name="Omotosho B."/>
            <person name="O'neill K."/>
            <person name="Osman S."/>
            <person name="Parker S."/>
            <person name="Perrin D."/>
            <person name="Phunkhang P."/>
            <person name="Piqani B."/>
            <person name="Purcell S."/>
            <person name="Rachupka T."/>
            <person name="Ramasamy U."/>
            <person name="Rameau R."/>
            <person name="Ray V."/>
            <person name="Raymond C."/>
            <person name="Retta R."/>
            <person name="Richardson S."/>
            <person name="Rise C."/>
            <person name="Rodriguez J."/>
            <person name="Rogers J."/>
            <person name="Rogov P."/>
            <person name="Rutman M."/>
            <person name="Schupbach R."/>
            <person name="Seaman C."/>
            <person name="Settipalli S."/>
            <person name="Sharpe T."/>
            <person name="Sheridan J."/>
            <person name="Sherpa N."/>
            <person name="Shi J."/>
            <person name="Smirnov S."/>
            <person name="Smith C."/>
            <person name="Sougnez C."/>
            <person name="Spencer B."/>
            <person name="Stalker J."/>
            <person name="Stange-thomann N."/>
            <person name="Stavropoulos S."/>
            <person name="Stetson K."/>
            <person name="Stone C."/>
            <person name="Stone S."/>
            <person name="Stubbs M."/>
            <person name="Talamas J."/>
            <person name="Tchuinga P."/>
            <person name="Tenzing P."/>
            <person name="Tesfaye S."/>
            <person name="Theodore J."/>
            <person name="Thoulutsang Y."/>
            <person name="Topham K."/>
            <person name="Towey S."/>
            <person name="Tsamla T."/>
            <person name="Tsomo N."/>
            <person name="Vallee D."/>
            <person name="Vassiliev H."/>
            <person name="Venkataraman V."/>
            <person name="Vinson J."/>
            <person name="Vo A."/>
            <person name="Wade C."/>
            <person name="Wang S."/>
            <person name="Wangchuk T."/>
            <person name="Wangdi T."/>
            <person name="Whittaker C."/>
            <person name="Wilkinson J."/>
            <person name="Wu Y."/>
            <person name="Wyman D."/>
            <person name="Yadav S."/>
            <person name="Yang S."/>
            <person name="Yang X."/>
            <person name="Yeager S."/>
            <person name="Yee E."/>
            <person name="Young G."/>
            <person name="Zainoun J."/>
            <person name="Zembeck L."/>
            <person name="Zimmer A."/>
            <person name="Zody M."/>
            <person name="Lander E."/>
        </authorList>
    </citation>
    <scope>NUCLEOTIDE SEQUENCE [LARGE SCALE GENOMIC DNA]</scope>
</reference>
<dbReference type="STRING" id="51511.ENSCSAVP00000020161"/>
<comment type="similarity">
    <text evidence="2 9">Belongs to the complex I subunit 3 family.</text>
</comment>
<evidence type="ECO:0000256" key="7">
    <source>
        <dbReference type="ARBA" id="ARBA00023136"/>
    </source>
</evidence>
<evidence type="ECO:0000256" key="4">
    <source>
        <dbReference type="ARBA" id="ARBA00022448"/>
    </source>
</evidence>
<geneLocation type="mitochondrion" evidence="10"/>
<dbReference type="InterPro" id="IPR000440">
    <property type="entry name" value="NADH_UbQ/plastoQ_OxRdtase_su3"/>
</dbReference>
<dbReference type="EMBL" id="AB079784">
    <property type="protein sequence ID" value="BAC57010.1"/>
    <property type="molecule type" value="Genomic_DNA"/>
</dbReference>
<protein>
    <recommendedName>
        <fullName evidence="3 9">NADH-ubiquinone oxidoreductase chain 3</fullName>
        <ecNumber evidence="9">7.1.1.2</ecNumber>
    </recommendedName>
</protein>
<evidence type="ECO:0000313" key="10">
    <source>
        <dbReference type="EMBL" id="BAC57010.1"/>
    </source>
</evidence>
<proteinExistence type="inferred from homology"/>
<dbReference type="GO" id="GO:0031966">
    <property type="term" value="C:mitochondrial membrane"/>
    <property type="evidence" value="ECO:0007669"/>
    <property type="project" value="UniProtKB-SubCell"/>
</dbReference>
<evidence type="ECO:0000256" key="5">
    <source>
        <dbReference type="ARBA" id="ARBA00022692"/>
    </source>
</evidence>
<feature type="transmembrane region" description="Helical" evidence="9">
    <location>
        <begin position="86"/>
        <end position="106"/>
    </location>
</feature>
<dbReference type="InterPro" id="IPR038430">
    <property type="entry name" value="NDAH_ubi_oxred_su3_sf"/>
</dbReference>
<keyword evidence="12" id="KW-1185">Reference proteome</keyword>
<keyword evidence="6 9" id="KW-1133">Transmembrane helix</keyword>
<feature type="transmembrane region" description="Helical" evidence="9">
    <location>
        <begin position="52"/>
        <end position="74"/>
    </location>
</feature>
<evidence type="ECO:0000256" key="9">
    <source>
        <dbReference type="RuleBase" id="RU003640"/>
    </source>
</evidence>
<dbReference type="EC" id="7.1.1.2" evidence="9"/>
<comment type="catalytic activity">
    <reaction evidence="8 9">
        <text>a ubiquinone + NADH + 5 H(+)(in) = a ubiquinol + NAD(+) + 4 H(+)(out)</text>
        <dbReference type="Rhea" id="RHEA:29091"/>
        <dbReference type="Rhea" id="RHEA-COMP:9565"/>
        <dbReference type="Rhea" id="RHEA-COMP:9566"/>
        <dbReference type="ChEBI" id="CHEBI:15378"/>
        <dbReference type="ChEBI" id="CHEBI:16389"/>
        <dbReference type="ChEBI" id="CHEBI:17976"/>
        <dbReference type="ChEBI" id="CHEBI:57540"/>
        <dbReference type="ChEBI" id="CHEBI:57945"/>
        <dbReference type="EC" id="7.1.1.2"/>
    </reaction>
</comment>
<dbReference type="AlphaFoldDB" id="Q85UH3"/>
<comment type="function">
    <text evidence="9">Core subunit of the mitochondrial membrane respiratory chain NADH dehydrogenase (Complex I) which catalyzes electron transfer from NADH through the respiratory chain, using ubiquinone as an electron acceptor. Essential for the catalytic activity of complex I.</text>
</comment>
<evidence type="ECO:0000256" key="2">
    <source>
        <dbReference type="ARBA" id="ARBA00008472"/>
    </source>
</evidence>
<organism evidence="10 12">
    <name type="scientific">Ciona savignyi</name>
    <name type="common">Pacific transparent sea squirt</name>
    <dbReference type="NCBI Taxonomy" id="51511"/>
    <lineage>
        <taxon>Eukaryota</taxon>
        <taxon>Metazoa</taxon>
        <taxon>Chordata</taxon>
        <taxon>Tunicata</taxon>
        <taxon>Ascidiacea</taxon>
        <taxon>Phlebobranchia</taxon>
        <taxon>Cionidae</taxon>
        <taxon>Ciona</taxon>
    </lineage>
</organism>
<keyword evidence="9" id="KW-0520">NAD</keyword>
<dbReference type="GeneID" id="806614"/>
<dbReference type="Gene3D" id="1.20.58.1610">
    <property type="entry name" value="NADH:ubiquinone/plastoquinone oxidoreductase, chain 3"/>
    <property type="match status" value="1"/>
</dbReference>
<comment type="subcellular location">
    <subcellularLocation>
        <location evidence="1">Membrane</location>
    </subcellularLocation>
    <subcellularLocation>
        <location evidence="9">Mitochondrion membrane</location>
        <topology evidence="9">Multi-pass membrane protein</topology>
    </subcellularLocation>
</comment>
<keyword evidence="4 9" id="KW-0813">Transport</keyword>
<dbReference type="GO" id="GO:0008137">
    <property type="term" value="F:NADH dehydrogenase (ubiquinone) activity"/>
    <property type="evidence" value="ECO:0007669"/>
    <property type="project" value="UniProtKB-UniRule"/>
</dbReference>
<evidence type="ECO:0000313" key="12">
    <source>
        <dbReference type="Proteomes" id="UP000007875"/>
    </source>
</evidence>
<dbReference type="Proteomes" id="UP000007875">
    <property type="component" value="Unassembled WGS sequence"/>
</dbReference>
<sequence>MFFMVLFMVSFSLLLLYLGSITLKGFVLNIFNSSFSAYECGFTTMGNYKNFYTMQFFIIGLSFMLFDLEILLFLPFMKSECLSFFSLYLSLFFIFMVTYLLSIWIISESYKSLMN</sequence>
<gene>
    <name evidence="10" type="primary">nad3</name>
    <name evidence="11" type="synonym">ND3</name>
</gene>
<keyword evidence="9" id="KW-0679">Respiratory chain</keyword>
<evidence type="ECO:0000256" key="6">
    <source>
        <dbReference type="ARBA" id="ARBA00022989"/>
    </source>
</evidence>
<dbReference type="Proteomes" id="UP000007875">
    <property type="component" value="Mitochondrion"/>
</dbReference>
<dbReference type="HOGENOM" id="CLU_2132642_0_0_1"/>
<dbReference type="Ensembl" id="ENSCSAVT00000021052.1">
    <property type="protein sequence ID" value="ENSCSAVP00000020161.1"/>
    <property type="gene ID" value="ENSCSAVG00000012511.1"/>
</dbReference>
<keyword evidence="9 10" id="KW-0496">Mitochondrion</keyword>
<evidence type="ECO:0000256" key="3">
    <source>
        <dbReference type="ARBA" id="ARBA00021007"/>
    </source>
</evidence>
<keyword evidence="5 9" id="KW-0812">Transmembrane</keyword>
<keyword evidence="9" id="KW-0249">Electron transport</keyword>
<reference evidence="11" key="3">
    <citation type="submission" date="2025-05" db="UniProtKB">
        <authorList>
            <consortium name="Ensembl"/>
        </authorList>
    </citation>
    <scope>IDENTIFICATION</scope>
</reference>
<reference evidence="10 12" key="1">
    <citation type="journal article" date="2003" name="J. Mol. Evol.">
        <title>Mitochondrial genome of Ciona savignyi (Urochordata, Ascidiacea, Enterogona): comparison of gene arrangement and tRNA genes with Halocynthia roretzi mitochondrial genome.</title>
        <authorList>
            <person name="Yokobori S."/>
            <person name="Watanabe Y."/>
            <person name="Oshima T."/>
        </authorList>
    </citation>
    <scope>NUCLEOTIDE SEQUENCE [LARGE SCALE GENOMIC DNA]</scope>
</reference>
<keyword evidence="9" id="KW-1278">Translocase</keyword>
<keyword evidence="9" id="KW-0830">Ubiquinone</keyword>
<keyword evidence="7 9" id="KW-0472">Membrane</keyword>
<dbReference type="CTD" id="4537"/>
<accession>Q85UH3</accession>
<dbReference type="Pfam" id="PF00507">
    <property type="entry name" value="Oxidored_q4"/>
    <property type="match status" value="1"/>
</dbReference>
<evidence type="ECO:0000256" key="8">
    <source>
        <dbReference type="ARBA" id="ARBA00049551"/>
    </source>
</evidence>
<evidence type="ECO:0000256" key="1">
    <source>
        <dbReference type="ARBA" id="ARBA00004370"/>
    </source>
</evidence>
<dbReference type="RefSeq" id="NP_786962.1">
    <property type="nucleotide sequence ID" value="NC_004570.1"/>
</dbReference>